<dbReference type="AlphaFoldDB" id="A0A9P1N8S7"/>
<dbReference type="EMBL" id="CANHGI010000005">
    <property type="protein sequence ID" value="CAI5452007.1"/>
    <property type="molecule type" value="Genomic_DNA"/>
</dbReference>
<feature type="region of interest" description="Disordered" evidence="1">
    <location>
        <begin position="295"/>
        <end position="317"/>
    </location>
</feature>
<reference evidence="2" key="1">
    <citation type="submission" date="2022-11" db="EMBL/GenBank/DDBJ databases">
        <authorList>
            <person name="Kikuchi T."/>
        </authorList>
    </citation>
    <scope>NUCLEOTIDE SEQUENCE</scope>
    <source>
        <strain evidence="2">PS1010</strain>
    </source>
</reference>
<sequence>MFDENIVKQVIDWMYTGTLEIEENQLEQLSKIIAYLRIDELQILLEKYVVDLSSKKRKAIYALNIATITSSFSNEIIENIILKISPTFDSFEKLTFNSIQTIMTSKTSTQKKVGFVNMALRWMKIKHVNLSCRSIIIQSLYISGIEEQSLDLARQILYRNLNKIFRFDKTTQEISIEDINPIRGVKPIKLQNERKRKTFSQISVLNEIEDPFSNDQTPILNRTTSEIQNIQEIQDPFVKFSKLSESQISMLEKVEDPFSSNQTPIFHKADSEVQNLNNSVGTPACFSLDQNNNCIGSSKNPRSNSKSRQADRSNYLY</sequence>
<comment type="caution">
    <text evidence="2">The sequence shown here is derived from an EMBL/GenBank/DDBJ whole genome shotgun (WGS) entry which is preliminary data.</text>
</comment>
<protein>
    <recommendedName>
        <fullName evidence="4">BTB domain-containing protein</fullName>
    </recommendedName>
</protein>
<organism evidence="2 3">
    <name type="scientific">Caenorhabditis angaria</name>
    <dbReference type="NCBI Taxonomy" id="860376"/>
    <lineage>
        <taxon>Eukaryota</taxon>
        <taxon>Metazoa</taxon>
        <taxon>Ecdysozoa</taxon>
        <taxon>Nematoda</taxon>
        <taxon>Chromadorea</taxon>
        <taxon>Rhabditida</taxon>
        <taxon>Rhabditina</taxon>
        <taxon>Rhabditomorpha</taxon>
        <taxon>Rhabditoidea</taxon>
        <taxon>Rhabditidae</taxon>
        <taxon>Peloderinae</taxon>
        <taxon>Caenorhabditis</taxon>
    </lineage>
</organism>
<dbReference type="PANTHER" id="PTHR22670">
    <property type="entry name" value="BTB DOMAIN-CONTAINING PROTEIN-RELATED-RELATED"/>
    <property type="match status" value="1"/>
</dbReference>
<evidence type="ECO:0000313" key="2">
    <source>
        <dbReference type="EMBL" id="CAI5452007.1"/>
    </source>
</evidence>
<dbReference type="InterPro" id="IPR011333">
    <property type="entry name" value="SKP1/BTB/POZ_sf"/>
</dbReference>
<evidence type="ECO:0000256" key="1">
    <source>
        <dbReference type="SAM" id="MobiDB-lite"/>
    </source>
</evidence>
<dbReference type="Gene3D" id="3.30.710.10">
    <property type="entry name" value="Potassium Channel Kv1.1, Chain A"/>
    <property type="match status" value="1"/>
</dbReference>
<evidence type="ECO:0000313" key="3">
    <source>
        <dbReference type="Proteomes" id="UP001152747"/>
    </source>
</evidence>
<dbReference type="PANTHER" id="PTHR22670:SF8">
    <property type="entry name" value="BTB DOMAIN-CONTAINING PROTEIN-RELATED"/>
    <property type="match status" value="1"/>
</dbReference>
<dbReference type="OrthoDB" id="6482909at2759"/>
<evidence type="ECO:0008006" key="4">
    <source>
        <dbReference type="Google" id="ProtNLM"/>
    </source>
</evidence>
<proteinExistence type="predicted"/>
<accession>A0A9P1N8S7</accession>
<name>A0A9P1N8S7_9PELO</name>
<dbReference type="Proteomes" id="UP001152747">
    <property type="component" value="Unassembled WGS sequence"/>
</dbReference>
<feature type="compositionally biased region" description="Low complexity" evidence="1">
    <location>
        <begin position="297"/>
        <end position="307"/>
    </location>
</feature>
<gene>
    <name evidence="2" type="ORF">CAMP_LOCUS14644</name>
</gene>
<keyword evidence="3" id="KW-1185">Reference proteome</keyword>